<evidence type="ECO:0000313" key="3">
    <source>
        <dbReference type="EMBL" id="EGW05117.1"/>
    </source>
</evidence>
<dbReference type="FunCoup" id="G3I4B0">
    <property type="interactions" value="209"/>
</dbReference>
<reference evidence="4" key="1">
    <citation type="journal article" date="2011" name="Nat. Biotechnol.">
        <title>The genomic sequence of the Chinese hamster ovary (CHO)-K1 cell line.</title>
        <authorList>
            <person name="Xu X."/>
            <person name="Nagarajan H."/>
            <person name="Lewis N.E."/>
            <person name="Pan S."/>
            <person name="Cai Z."/>
            <person name="Liu X."/>
            <person name="Chen W."/>
            <person name="Xie M."/>
            <person name="Wang W."/>
            <person name="Hammond S."/>
            <person name="Andersen M.R."/>
            <person name="Neff N."/>
            <person name="Passarelli B."/>
            <person name="Koh W."/>
            <person name="Fan H.C."/>
            <person name="Wang J."/>
            <person name="Gui Y."/>
            <person name="Lee K.H."/>
            <person name="Betenbaugh M.J."/>
            <person name="Quake S.R."/>
            <person name="Famili I."/>
            <person name="Palsson B.O."/>
            <person name="Wang J."/>
        </authorList>
    </citation>
    <scope>NUCLEOTIDE SEQUENCE [LARGE SCALE GENOMIC DNA]</scope>
    <source>
        <strain evidence="4">CHO K1 cell line</strain>
    </source>
</reference>
<proteinExistence type="predicted"/>
<evidence type="ECO:0000256" key="1">
    <source>
        <dbReference type="SAM" id="MobiDB-lite"/>
    </source>
</evidence>
<feature type="region of interest" description="Disordered" evidence="1">
    <location>
        <begin position="300"/>
        <end position="346"/>
    </location>
</feature>
<evidence type="ECO:0000313" key="4">
    <source>
        <dbReference type="Proteomes" id="UP000001075"/>
    </source>
</evidence>
<keyword evidence="2" id="KW-0472">Membrane</keyword>
<dbReference type="EMBL" id="JH001237">
    <property type="protein sequence ID" value="EGW05117.1"/>
    <property type="molecule type" value="Genomic_DNA"/>
</dbReference>
<dbReference type="eggNOG" id="ENOG502RXJN">
    <property type="taxonomic scope" value="Eukaryota"/>
</dbReference>
<sequence length="346" mass="38769">MVEPKNKLEPVDIEFEVGSEFLLSDSQEEQFFSEHGECNDDNVKKSLEEETGFNLKEHVIDETPGSSSDEDYCVIVEDTEDEKGPKIPEVIVDQGQRHQKTVETAPKGPSTVVQPVRPEAVVEPMEMEREQCEYELAQHTDTLCNLPYEQPMVQQQLEQGQENLVYQPREQMEFWKGYPNAVYSVRDPAQSSDAMYVVVPLLGVVLLIVIALFIIWRCQLQKATHHYPSYAQNRYLASRTGHNLPRVMVYRGTVHSQGESSGHREAGNNPQIVVGPSRGGRTTVRLESTLYLPELSLSRLSSATPPPSYEEVTAPQEGSSEEASVSYSDPPPKYEEIVAGSPSADK</sequence>
<protein>
    <submittedName>
        <fullName evidence="3">Transmembrane gamma-carboxyglutamic acid protein 3</fullName>
    </submittedName>
</protein>
<organism evidence="3 4">
    <name type="scientific">Cricetulus griseus</name>
    <name type="common">Chinese hamster</name>
    <name type="synonym">Cricetulus barabensis griseus</name>
    <dbReference type="NCBI Taxonomy" id="10029"/>
    <lineage>
        <taxon>Eukaryota</taxon>
        <taxon>Metazoa</taxon>
        <taxon>Chordata</taxon>
        <taxon>Craniata</taxon>
        <taxon>Vertebrata</taxon>
        <taxon>Euteleostomi</taxon>
        <taxon>Mammalia</taxon>
        <taxon>Eutheria</taxon>
        <taxon>Euarchontoglires</taxon>
        <taxon>Glires</taxon>
        <taxon>Rodentia</taxon>
        <taxon>Myomorpha</taxon>
        <taxon>Muroidea</taxon>
        <taxon>Cricetidae</taxon>
        <taxon>Cricetinae</taxon>
        <taxon>Cricetulus</taxon>
    </lineage>
</organism>
<dbReference type="AlphaFoldDB" id="G3I4B0"/>
<keyword evidence="2" id="KW-1133">Transmembrane helix</keyword>
<keyword evidence="2 3" id="KW-0812">Transmembrane</keyword>
<feature type="region of interest" description="Disordered" evidence="1">
    <location>
        <begin position="255"/>
        <end position="279"/>
    </location>
</feature>
<gene>
    <name evidence="3" type="ORF">I79_018287</name>
</gene>
<accession>G3I4B0</accession>
<dbReference type="STRING" id="10029.G3I4B0"/>
<dbReference type="Proteomes" id="UP000001075">
    <property type="component" value="Unassembled WGS sequence"/>
</dbReference>
<name>G3I4B0_CRIGR</name>
<feature type="transmembrane region" description="Helical" evidence="2">
    <location>
        <begin position="194"/>
        <end position="216"/>
    </location>
</feature>
<dbReference type="InParanoid" id="G3I4B0"/>
<feature type="compositionally biased region" description="Polar residues" evidence="1">
    <location>
        <begin position="316"/>
        <end position="327"/>
    </location>
</feature>
<evidence type="ECO:0000256" key="2">
    <source>
        <dbReference type="SAM" id="Phobius"/>
    </source>
</evidence>